<organism evidence="1">
    <name type="scientific">freshwater metagenome</name>
    <dbReference type="NCBI Taxonomy" id="449393"/>
    <lineage>
        <taxon>unclassified sequences</taxon>
        <taxon>metagenomes</taxon>
        <taxon>ecological metagenomes</taxon>
    </lineage>
</organism>
<proteinExistence type="predicted"/>
<name>A0A6J6DCP1_9ZZZZ</name>
<dbReference type="AlphaFoldDB" id="A0A6J6DCP1"/>
<protein>
    <submittedName>
        <fullName evidence="1">Unannotated protein</fullName>
    </submittedName>
</protein>
<dbReference type="EMBL" id="CAEZTC010000102">
    <property type="protein sequence ID" value="CAB4561691.1"/>
    <property type="molecule type" value="Genomic_DNA"/>
</dbReference>
<evidence type="ECO:0000313" key="1">
    <source>
        <dbReference type="EMBL" id="CAB4561691.1"/>
    </source>
</evidence>
<reference evidence="1" key="1">
    <citation type="submission" date="2020-05" db="EMBL/GenBank/DDBJ databases">
        <authorList>
            <person name="Chiriac C."/>
            <person name="Salcher M."/>
            <person name="Ghai R."/>
            <person name="Kavagutti S V."/>
        </authorList>
    </citation>
    <scope>NUCLEOTIDE SEQUENCE</scope>
</reference>
<gene>
    <name evidence="1" type="ORF">UFOPK1572_00878</name>
</gene>
<accession>A0A6J6DCP1</accession>
<sequence>MHAQDLSCCAICVLLRNDLDQAIGLAQNLRTAICAELMLGNNHVIARCSSCFLARTCPCNLWAAIDSPRHTVVIHGNHGLTQYLLDGHDGFGIGNVCKLWRINKVTNSKHLRHRCAAVLVDFDKPAIAHCHRCLCKSKLISKWSTTNGDNDCVDLK</sequence>